<dbReference type="SUPFAM" id="SSF142433">
    <property type="entry name" value="CinA-like"/>
    <property type="match status" value="1"/>
</dbReference>
<dbReference type="InterPro" id="IPR001453">
    <property type="entry name" value="MoaB/Mog_dom"/>
</dbReference>
<dbReference type="EMBL" id="DTHG01000028">
    <property type="protein sequence ID" value="HGW91388.1"/>
    <property type="molecule type" value="Genomic_DNA"/>
</dbReference>
<dbReference type="NCBIfam" id="TIGR00200">
    <property type="entry name" value="cinA_nterm"/>
    <property type="match status" value="1"/>
</dbReference>
<feature type="domain" description="MoaB/Mog" evidence="2">
    <location>
        <begin position="4"/>
        <end position="171"/>
    </location>
</feature>
<dbReference type="Gene3D" id="3.40.980.10">
    <property type="entry name" value="MoaB/Mog-like domain"/>
    <property type="match status" value="1"/>
</dbReference>
<reference evidence="3" key="1">
    <citation type="journal article" date="2020" name="mSystems">
        <title>Genome- and Community-Level Interaction Insights into Carbon Utilization and Element Cycling Functions of Hydrothermarchaeota in Hydrothermal Sediment.</title>
        <authorList>
            <person name="Zhou Z."/>
            <person name="Liu Y."/>
            <person name="Xu W."/>
            <person name="Pan J."/>
            <person name="Luo Z.H."/>
            <person name="Li M."/>
        </authorList>
    </citation>
    <scope>NUCLEOTIDE SEQUENCE [LARGE SCALE GENOMIC DNA]</scope>
    <source>
        <strain evidence="3">SpSt-780</strain>
    </source>
</reference>
<dbReference type="InterPro" id="IPR008135">
    <property type="entry name" value="Competence-induced_CinA"/>
</dbReference>
<dbReference type="InterPro" id="IPR050101">
    <property type="entry name" value="CinA"/>
</dbReference>
<dbReference type="InterPro" id="IPR036653">
    <property type="entry name" value="CinA-like_C"/>
</dbReference>
<evidence type="ECO:0000259" key="2">
    <source>
        <dbReference type="SMART" id="SM00852"/>
    </source>
</evidence>
<dbReference type="PIRSF" id="PIRSF006728">
    <property type="entry name" value="CinA"/>
    <property type="match status" value="1"/>
</dbReference>
<dbReference type="AlphaFoldDB" id="A0A7C4YR76"/>
<comment type="caution">
    <text evidence="3">The sequence shown here is derived from an EMBL/GenBank/DDBJ whole genome shotgun (WGS) entry which is preliminary data.</text>
</comment>
<dbReference type="NCBIfam" id="TIGR00199">
    <property type="entry name" value="PncC_domain"/>
    <property type="match status" value="1"/>
</dbReference>
<accession>A0A7C4YR76</accession>
<dbReference type="SUPFAM" id="SSF53218">
    <property type="entry name" value="Molybdenum cofactor biosynthesis proteins"/>
    <property type="match status" value="1"/>
</dbReference>
<name>A0A7C4YR76_UNCW3</name>
<evidence type="ECO:0000256" key="1">
    <source>
        <dbReference type="HAMAP-Rule" id="MF_00226"/>
    </source>
</evidence>
<evidence type="ECO:0000313" key="3">
    <source>
        <dbReference type="EMBL" id="HGW91388.1"/>
    </source>
</evidence>
<organism evidence="3">
    <name type="scientific">candidate division WOR-3 bacterium</name>
    <dbReference type="NCBI Taxonomy" id="2052148"/>
    <lineage>
        <taxon>Bacteria</taxon>
        <taxon>Bacteria division WOR-3</taxon>
    </lineage>
</organism>
<dbReference type="Pfam" id="PF18146">
    <property type="entry name" value="CinA_KH"/>
    <property type="match status" value="1"/>
</dbReference>
<dbReference type="Gene3D" id="3.30.70.2860">
    <property type="match status" value="1"/>
</dbReference>
<dbReference type="InterPro" id="IPR036425">
    <property type="entry name" value="MoaB/Mog-like_dom_sf"/>
</dbReference>
<sequence>MNISVISIGNEVIQGRIDDTNGTYISKKIFESGLNLLLRIQVPDREKEIRESIDFALNKSDVVFLIGGLGGTSDDITKEVVAKHFNRGLFLDEEILNKIKKYFESIGKKMPELNRKVAYVIEGGKTIENRIGFAPGIELNLGNKRIFLLPGMREEFIELVNRIFEEMKGEKKNTGTFKLFGITECDVQKKLEDLFSKEINDYVFYYPSFKGLTIKIIAEKKEIFERVMDKFKDEFKEYIYSDDESEIEKVLGEKLKEKGFTIAVAESVTGGLISNLITDVPGSSEYFKGGVVSYSNEAKIDILNVKKKDIESFGAVSEDVAREMAEGVKEIFNADIGISTTGIAGPSGGSKEKPVGLVYIGCSIKDKTEVFRYVFKEPRLRIKMNASCAAIFNVIKRLE</sequence>
<comment type="similarity">
    <text evidence="1">Belongs to the CinA family.</text>
</comment>
<dbReference type="Pfam" id="PF00994">
    <property type="entry name" value="MoCF_biosynth"/>
    <property type="match status" value="1"/>
</dbReference>
<dbReference type="HAMAP" id="MF_00226_B">
    <property type="entry name" value="CinA_B"/>
    <property type="match status" value="1"/>
</dbReference>
<dbReference type="Pfam" id="PF02464">
    <property type="entry name" value="CinA"/>
    <property type="match status" value="1"/>
</dbReference>
<dbReference type="PANTHER" id="PTHR13939">
    <property type="entry name" value="NICOTINAMIDE-NUCLEOTIDE AMIDOHYDROLASE PNCC"/>
    <property type="match status" value="1"/>
</dbReference>
<protein>
    <recommendedName>
        <fullName evidence="1">CinA-like protein</fullName>
    </recommendedName>
</protein>
<dbReference type="Gene3D" id="3.90.950.20">
    <property type="entry name" value="CinA-like"/>
    <property type="match status" value="1"/>
</dbReference>
<proteinExistence type="inferred from homology"/>
<dbReference type="InterPro" id="IPR041424">
    <property type="entry name" value="CinA_KH"/>
</dbReference>
<dbReference type="PANTHER" id="PTHR13939:SF0">
    <property type="entry name" value="NMN AMIDOHYDROLASE-LIKE PROTEIN YFAY"/>
    <property type="match status" value="1"/>
</dbReference>
<gene>
    <name evidence="3" type="ORF">ENV67_02450</name>
</gene>
<dbReference type="SMART" id="SM00852">
    <property type="entry name" value="MoCF_biosynth"/>
    <property type="match status" value="1"/>
</dbReference>
<dbReference type="InterPro" id="IPR008136">
    <property type="entry name" value="CinA_C"/>
</dbReference>
<dbReference type="CDD" id="cd00885">
    <property type="entry name" value="cinA"/>
    <property type="match status" value="1"/>
</dbReference>